<accession>A0A6P0HP88</accession>
<protein>
    <submittedName>
        <fullName evidence="1">Uncharacterized protein</fullName>
    </submittedName>
</protein>
<organism evidence="1 2">
    <name type="scientific">Nocardioides zeae</name>
    <dbReference type="NCBI Taxonomy" id="1457234"/>
    <lineage>
        <taxon>Bacteria</taxon>
        <taxon>Bacillati</taxon>
        <taxon>Actinomycetota</taxon>
        <taxon>Actinomycetes</taxon>
        <taxon>Propionibacteriales</taxon>
        <taxon>Nocardioidaceae</taxon>
        <taxon>Nocardioides</taxon>
    </lineage>
</organism>
<name>A0A6P0HP88_9ACTN</name>
<dbReference type="Proteomes" id="UP000468687">
    <property type="component" value="Unassembled WGS sequence"/>
</dbReference>
<gene>
    <name evidence="1" type="ORF">G3T38_17455</name>
</gene>
<reference evidence="1 2" key="1">
    <citation type="journal article" date="2014" name="Int. J. Syst. Evol. Microbiol.">
        <title>Nocardioides zeae sp. nov., isolated from the stem of Zea mays.</title>
        <authorList>
            <person name="Glaeser S.P."/>
            <person name="McInroy J.A."/>
            <person name="Busse H.J."/>
            <person name="Kampfer P."/>
        </authorList>
    </citation>
    <scope>NUCLEOTIDE SEQUENCE [LARGE SCALE GENOMIC DNA]</scope>
    <source>
        <strain evidence="1 2">JCM 30728</strain>
    </source>
</reference>
<keyword evidence="2" id="KW-1185">Reference proteome</keyword>
<sequence>MLVVWLSLFLVLVVAGVVVAVAASTSAEAEGSENRWVQRLRGSVPSLPVIREDEDVHLRR</sequence>
<evidence type="ECO:0000313" key="2">
    <source>
        <dbReference type="Proteomes" id="UP000468687"/>
    </source>
</evidence>
<dbReference type="RefSeq" id="WP_163773659.1">
    <property type="nucleotide sequence ID" value="NZ_JAAGXA010000014.1"/>
</dbReference>
<dbReference type="EMBL" id="JAAGXA010000014">
    <property type="protein sequence ID" value="NEN80054.1"/>
    <property type="molecule type" value="Genomic_DNA"/>
</dbReference>
<proteinExistence type="predicted"/>
<dbReference type="AlphaFoldDB" id="A0A6P0HP88"/>
<evidence type="ECO:0000313" key="1">
    <source>
        <dbReference type="EMBL" id="NEN80054.1"/>
    </source>
</evidence>
<comment type="caution">
    <text evidence="1">The sequence shown here is derived from an EMBL/GenBank/DDBJ whole genome shotgun (WGS) entry which is preliminary data.</text>
</comment>